<evidence type="ECO:0008006" key="6">
    <source>
        <dbReference type="Google" id="ProtNLM"/>
    </source>
</evidence>
<name>A0A484B8T2_DRONA</name>
<dbReference type="Gene3D" id="3.80.10.10">
    <property type="entry name" value="Ribonuclease Inhibitor"/>
    <property type="match status" value="2"/>
</dbReference>
<feature type="compositionally biased region" description="Polar residues" evidence="3">
    <location>
        <begin position="10"/>
        <end position="20"/>
    </location>
</feature>
<keyword evidence="2" id="KW-0677">Repeat</keyword>
<evidence type="ECO:0000256" key="1">
    <source>
        <dbReference type="ARBA" id="ARBA00022614"/>
    </source>
</evidence>
<dbReference type="PROSITE" id="PS51450">
    <property type="entry name" value="LRR"/>
    <property type="match status" value="1"/>
</dbReference>
<dbReference type="AlphaFoldDB" id="A0A484B8T2"/>
<dbReference type="InterPro" id="IPR032675">
    <property type="entry name" value="LRR_dom_sf"/>
</dbReference>
<keyword evidence="5" id="KW-1185">Reference proteome</keyword>
<accession>A0A484B8T2</accession>
<dbReference type="SMART" id="SM00369">
    <property type="entry name" value="LRR_TYP"/>
    <property type="match status" value="3"/>
</dbReference>
<dbReference type="InterPro" id="IPR003591">
    <property type="entry name" value="Leu-rich_rpt_typical-subtyp"/>
</dbReference>
<dbReference type="EMBL" id="LSRL02000085">
    <property type="protein sequence ID" value="TDG45108.1"/>
    <property type="molecule type" value="Genomic_DNA"/>
</dbReference>
<sequence length="505" mass="56833">MFATALKPEASSQHSSISGNEMQESGLSGLSLAGWLTGSLTAWLADWCMLIYLQSMSERSSKMLIAILLLALVLPSIQDNATVSEEVPAIYTTKDGCESILKGNNECECQDQRIKCGMVTLISSKQLYSVSCSIFDVRGFGYLPPLKTGRIGRLSIDNCAIPNPQTIRSLITKLGITNYTELEISNYFEARDERDELLEQHFTNYPGLKKISLIGFKAELPANFFENVTDITELTLKGRSDLPATLLHPLTQLKRLSIVVRNMASVGTEIFAKQTQLLQLSLDCSLKNSSVDMSLLSSKELWHMTKLRGFELHNCGDNVPAELFWKSENLSYIGIRSNISYLGRDFLKSQKQLLMLHLERNNIARLPDELFSHSPMLLEIHLAHNNLDRIQGGLFNKLKNLLVLNLEHNPITTVASNAFSAVSTARIYIGDLFKQINNADWARSTNATLCEEEFINGVCLYCKRDEYLDHFSAKETCNKPNDPGKLIEVLNRKIFEHRLHRLHMP</sequence>
<evidence type="ECO:0000256" key="3">
    <source>
        <dbReference type="SAM" id="MobiDB-lite"/>
    </source>
</evidence>
<proteinExistence type="predicted"/>
<dbReference type="InterPro" id="IPR001611">
    <property type="entry name" value="Leu-rich_rpt"/>
</dbReference>
<evidence type="ECO:0000313" key="4">
    <source>
        <dbReference type="EMBL" id="TDG45108.1"/>
    </source>
</evidence>
<reference evidence="4 5" key="1">
    <citation type="journal article" date="2019" name="J. Hered.">
        <title>An Improved Genome Assembly for Drosophila navojoa, the Basal Species in the mojavensis Cluster.</title>
        <authorList>
            <person name="Vanderlinde T."/>
            <person name="Dupim E.G."/>
            <person name="Nazario-Yepiz N.O."/>
            <person name="Carvalho A.B."/>
        </authorList>
    </citation>
    <scope>NUCLEOTIDE SEQUENCE [LARGE SCALE GENOMIC DNA]</scope>
    <source>
        <strain evidence="4">Navoj_Jal97</strain>
        <tissue evidence="4">Whole organism</tissue>
    </source>
</reference>
<dbReference type="Pfam" id="PF13855">
    <property type="entry name" value="LRR_8"/>
    <property type="match status" value="1"/>
</dbReference>
<evidence type="ECO:0000313" key="5">
    <source>
        <dbReference type="Proteomes" id="UP000295192"/>
    </source>
</evidence>
<dbReference type="OrthoDB" id="2013775at2759"/>
<feature type="region of interest" description="Disordered" evidence="3">
    <location>
        <begin position="1"/>
        <end position="20"/>
    </location>
</feature>
<gene>
    <name evidence="4" type="ORF">AWZ03_008446</name>
</gene>
<dbReference type="Proteomes" id="UP000295192">
    <property type="component" value="Unassembled WGS sequence"/>
</dbReference>
<protein>
    <recommendedName>
        <fullName evidence="6">LRRNT domain-containing protein</fullName>
    </recommendedName>
</protein>
<organism evidence="4 5">
    <name type="scientific">Drosophila navojoa</name>
    <name type="common">Fruit fly</name>
    <dbReference type="NCBI Taxonomy" id="7232"/>
    <lineage>
        <taxon>Eukaryota</taxon>
        <taxon>Metazoa</taxon>
        <taxon>Ecdysozoa</taxon>
        <taxon>Arthropoda</taxon>
        <taxon>Hexapoda</taxon>
        <taxon>Insecta</taxon>
        <taxon>Pterygota</taxon>
        <taxon>Neoptera</taxon>
        <taxon>Endopterygota</taxon>
        <taxon>Diptera</taxon>
        <taxon>Brachycera</taxon>
        <taxon>Muscomorpha</taxon>
        <taxon>Ephydroidea</taxon>
        <taxon>Drosophilidae</taxon>
        <taxon>Drosophila</taxon>
    </lineage>
</organism>
<dbReference type="PANTHER" id="PTHR24366">
    <property type="entry name" value="IG(IMMUNOGLOBULIN) AND LRR(LEUCINE RICH REPEAT) DOMAINS"/>
    <property type="match status" value="1"/>
</dbReference>
<dbReference type="STRING" id="7232.A0A484B8T2"/>
<dbReference type="OMA" id="CAIPNAQ"/>
<comment type="caution">
    <text evidence="4">The sequence shown here is derived from an EMBL/GenBank/DDBJ whole genome shotgun (WGS) entry which is preliminary data.</text>
</comment>
<dbReference type="SUPFAM" id="SSF52058">
    <property type="entry name" value="L domain-like"/>
    <property type="match status" value="2"/>
</dbReference>
<evidence type="ECO:0000256" key="2">
    <source>
        <dbReference type="ARBA" id="ARBA00022737"/>
    </source>
</evidence>
<keyword evidence="1" id="KW-0433">Leucine-rich repeat</keyword>
<dbReference type="PANTHER" id="PTHR24366:SF96">
    <property type="entry name" value="LEUCINE RICH REPEAT CONTAINING 53"/>
    <property type="match status" value="1"/>
</dbReference>